<sequence>MEHAEEASLLRLGEWINRRYRHCIQKRAEEKKELAKAGKSTEMLREQWEAQVAAQTRPLPLQAVTLLRAAVKAREVQVRELRQKFIDSVSDEDDHSVLYETEWQAAQEALEKSFATLRRKEKALGVNEQQELQKLIKSEYMRVRVNAHALKLRLRQRLRARKFKMDVLECTYRRLLNDAKLHAPTESAVKCWEPTITKIASEYNKLCGDIVKLVRAGKVHAGVRAPLIIPPGRLWQLDMDNAIFEDVGSDDHDDDYNDWLPLWLCDEKVWAGIKALLELDQAEEEEAQLCREIMALQVWFSEEWKIPYSVLQRRVLCPSSLKPPAKSTAVICS</sequence>
<keyword evidence="2" id="KW-1185">Reference proteome</keyword>
<dbReference type="EMBL" id="JACAZI010000001">
    <property type="protein sequence ID" value="KAF7371880.1"/>
    <property type="molecule type" value="Genomic_DNA"/>
</dbReference>
<evidence type="ECO:0000313" key="1">
    <source>
        <dbReference type="EMBL" id="KAF7371880.1"/>
    </source>
</evidence>
<organism evidence="1 2">
    <name type="scientific">Mycena venus</name>
    <dbReference type="NCBI Taxonomy" id="2733690"/>
    <lineage>
        <taxon>Eukaryota</taxon>
        <taxon>Fungi</taxon>
        <taxon>Dikarya</taxon>
        <taxon>Basidiomycota</taxon>
        <taxon>Agaricomycotina</taxon>
        <taxon>Agaricomycetes</taxon>
        <taxon>Agaricomycetidae</taxon>
        <taxon>Agaricales</taxon>
        <taxon>Marasmiineae</taxon>
        <taxon>Mycenaceae</taxon>
        <taxon>Mycena</taxon>
    </lineage>
</organism>
<name>A0A8H6Z3E9_9AGAR</name>
<dbReference type="AlphaFoldDB" id="A0A8H6Z3E9"/>
<evidence type="ECO:0000313" key="2">
    <source>
        <dbReference type="Proteomes" id="UP000620124"/>
    </source>
</evidence>
<dbReference type="OrthoDB" id="3259165at2759"/>
<reference evidence="1" key="1">
    <citation type="submission" date="2020-05" db="EMBL/GenBank/DDBJ databases">
        <title>Mycena genomes resolve the evolution of fungal bioluminescence.</title>
        <authorList>
            <person name="Tsai I.J."/>
        </authorList>
    </citation>
    <scope>NUCLEOTIDE SEQUENCE</scope>
    <source>
        <strain evidence="1">CCC161011</strain>
    </source>
</reference>
<dbReference type="Proteomes" id="UP000620124">
    <property type="component" value="Unassembled WGS sequence"/>
</dbReference>
<gene>
    <name evidence="1" type="ORF">MVEN_00045200</name>
</gene>
<protein>
    <submittedName>
        <fullName evidence="1">Uncharacterized protein</fullName>
    </submittedName>
</protein>
<proteinExistence type="predicted"/>
<accession>A0A8H6Z3E9</accession>
<comment type="caution">
    <text evidence="1">The sequence shown here is derived from an EMBL/GenBank/DDBJ whole genome shotgun (WGS) entry which is preliminary data.</text>
</comment>